<gene>
    <name evidence="2" type="ORF">LWI29_005120</name>
</gene>
<evidence type="ECO:0000313" key="2">
    <source>
        <dbReference type="EMBL" id="KAK0575680.1"/>
    </source>
</evidence>
<feature type="region of interest" description="Disordered" evidence="1">
    <location>
        <begin position="79"/>
        <end position="100"/>
    </location>
</feature>
<name>A0AA39VD41_ACESA</name>
<accession>A0AA39VD41</accession>
<evidence type="ECO:0000256" key="1">
    <source>
        <dbReference type="SAM" id="MobiDB-lite"/>
    </source>
</evidence>
<dbReference type="AlphaFoldDB" id="A0AA39VD41"/>
<dbReference type="EMBL" id="JAUESC010000386">
    <property type="protein sequence ID" value="KAK0575680.1"/>
    <property type="molecule type" value="Genomic_DNA"/>
</dbReference>
<sequence>MARMYLCTPSESLTSSERYHKVTSPISREGKRERNRRPSLPVAVAASRCRCRSPSLPVAVAVAALSIVSNFFTVAVERERKRNSCSSPSTSPHSSPRQLASRQLASQSTRLPVAAAVAVVEATPLRFDLAFVCSLSGFCMLIG</sequence>
<feature type="compositionally biased region" description="Low complexity" evidence="1">
    <location>
        <begin position="84"/>
        <end position="96"/>
    </location>
</feature>
<reference evidence="2" key="1">
    <citation type="journal article" date="2022" name="Plant J.">
        <title>Strategies of tolerance reflected in two North American maple genomes.</title>
        <authorList>
            <person name="McEvoy S.L."/>
            <person name="Sezen U.U."/>
            <person name="Trouern-Trend A."/>
            <person name="McMahon S.M."/>
            <person name="Schaberg P.G."/>
            <person name="Yang J."/>
            <person name="Wegrzyn J.L."/>
            <person name="Swenson N.G."/>
        </authorList>
    </citation>
    <scope>NUCLEOTIDE SEQUENCE</scope>
    <source>
        <strain evidence="2">NS2018</strain>
    </source>
</reference>
<feature type="region of interest" description="Disordered" evidence="1">
    <location>
        <begin position="16"/>
        <end position="39"/>
    </location>
</feature>
<protein>
    <submittedName>
        <fullName evidence="2">Uncharacterized protein</fullName>
    </submittedName>
</protein>
<proteinExistence type="predicted"/>
<reference evidence="2" key="2">
    <citation type="submission" date="2023-06" db="EMBL/GenBank/DDBJ databases">
        <authorList>
            <person name="Swenson N.G."/>
            <person name="Wegrzyn J.L."/>
            <person name="Mcevoy S.L."/>
        </authorList>
    </citation>
    <scope>NUCLEOTIDE SEQUENCE</scope>
    <source>
        <strain evidence="2">NS2018</strain>
        <tissue evidence="2">Leaf</tissue>
    </source>
</reference>
<dbReference type="Proteomes" id="UP001168877">
    <property type="component" value="Unassembled WGS sequence"/>
</dbReference>
<comment type="caution">
    <text evidence="2">The sequence shown here is derived from an EMBL/GenBank/DDBJ whole genome shotgun (WGS) entry which is preliminary data.</text>
</comment>
<organism evidence="2 3">
    <name type="scientific">Acer saccharum</name>
    <name type="common">Sugar maple</name>
    <dbReference type="NCBI Taxonomy" id="4024"/>
    <lineage>
        <taxon>Eukaryota</taxon>
        <taxon>Viridiplantae</taxon>
        <taxon>Streptophyta</taxon>
        <taxon>Embryophyta</taxon>
        <taxon>Tracheophyta</taxon>
        <taxon>Spermatophyta</taxon>
        <taxon>Magnoliopsida</taxon>
        <taxon>eudicotyledons</taxon>
        <taxon>Gunneridae</taxon>
        <taxon>Pentapetalae</taxon>
        <taxon>rosids</taxon>
        <taxon>malvids</taxon>
        <taxon>Sapindales</taxon>
        <taxon>Sapindaceae</taxon>
        <taxon>Hippocastanoideae</taxon>
        <taxon>Acereae</taxon>
        <taxon>Acer</taxon>
    </lineage>
</organism>
<keyword evidence="3" id="KW-1185">Reference proteome</keyword>
<evidence type="ECO:0000313" key="3">
    <source>
        <dbReference type="Proteomes" id="UP001168877"/>
    </source>
</evidence>